<keyword evidence="6" id="KW-1185">Reference proteome</keyword>
<keyword evidence="3" id="KW-0472">Membrane</keyword>
<evidence type="ECO:0000313" key="6">
    <source>
        <dbReference type="Proteomes" id="UP000001726"/>
    </source>
</evidence>
<dbReference type="eggNOG" id="COG3710">
    <property type="taxonomic scope" value="Bacteria"/>
</dbReference>
<dbReference type="KEGG" id="eta:ETA_33080"/>
<dbReference type="AlphaFoldDB" id="B2VJM5"/>
<dbReference type="PROSITE" id="PS51755">
    <property type="entry name" value="OMPR_PHOB"/>
    <property type="match status" value="1"/>
</dbReference>
<dbReference type="STRING" id="465817.ETA_33080"/>
<protein>
    <submittedName>
        <fullName evidence="5">Probable transcriptional regulator</fullName>
    </submittedName>
</protein>
<gene>
    <name evidence="5" type="ordered locus">ETA_33080</name>
</gene>
<dbReference type="HOGENOM" id="CLU_075545_0_0_6"/>
<feature type="DNA-binding region" description="OmpR/PhoB-type" evidence="2">
    <location>
        <begin position="1"/>
        <end position="41"/>
    </location>
</feature>
<dbReference type="GO" id="GO:0000160">
    <property type="term" value="P:phosphorelay signal transduction system"/>
    <property type="evidence" value="ECO:0007669"/>
    <property type="project" value="InterPro"/>
</dbReference>
<dbReference type="Proteomes" id="UP000001726">
    <property type="component" value="Chromosome"/>
</dbReference>
<keyword evidence="3" id="KW-0812">Transmembrane</keyword>
<accession>B2VJM5</accession>
<evidence type="ECO:0000256" key="1">
    <source>
        <dbReference type="ARBA" id="ARBA00023125"/>
    </source>
</evidence>
<evidence type="ECO:0000313" key="5">
    <source>
        <dbReference type="EMBL" id="CAO98354.1"/>
    </source>
</evidence>
<evidence type="ECO:0000256" key="3">
    <source>
        <dbReference type="SAM" id="Phobius"/>
    </source>
</evidence>
<proteinExistence type="predicted"/>
<dbReference type="GO" id="GO:0006355">
    <property type="term" value="P:regulation of DNA-templated transcription"/>
    <property type="evidence" value="ECO:0007669"/>
    <property type="project" value="InterPro"/>
</dbReference>
<dbReference type="InterPro" id="IPR001867">
    <property type="entry name" value="OmpR/PhoB-type_DNA-bd"/>
</dbReference>
<feature type="transmembrane region" description="Helical" evidence="3">
    <location>
        <begin position="105"/>
        <end position="125"/>
    </location>
</feature>
<sequence length="218" mass="24892">MEPTSTSLYQNISNLRRALNKSGLNEGIIRTMPRRGFLLSPLTEIVRETYTPDTETLPDLTTAGGVDRAEKEVFLPPTSEVSEKPTTRRSDTKTTASIEKKIKRMAAYGIGLMLIFLLILAPLYLNKAETLQNNSLFVPFMHSDRCSIFVNRDSRLSSEEIHKFVSVLNISCQTHRYFYITTYKNADRASVFMCQNSLLEKENAWCHSDYYIGNMIDE</sequence>
<dbReference type="GO" id="GO:0003677">
    <property type="term" value="F:DNA binding"/>
    <property type="evidence" value="ECO:0007669"/>
    <property type="project" value="UniProtKB-UniRule"/>
</dbReference>
<evidence type="ECO:0000256" key="2">
    <source>
        <dbReference type="PROSITE-ProRule" id="PRU01091"/>
    </source>
</evidence>
<feature type="domain" description="OmpR/PhoB-type" evidence="4">
    <location>
        <begin position="1"/>
        <end position="41"/>
    </location>
</feature>
<keyword evidence="3" id="KW-1133">Transmembrane helix</keyword>
<organism evidence="5 6">
    <name type="scientific">Erwinia tasmaniensis (strain DSM 17950 / CFBP 7177 / CIP 109463 / NCPPB 4357 / Et1/99)</name>
    <dbReference type="NCBI Taxonomy" id="465817"/>
    <lineage>
        <taxon>Bacteria</taxon>
        <taxon>Pseudomonadati</taxon>
        <taxon>Pseudomonadota</taxon>
        <taxon>Gammaproteobacteria</taxon>
        <taxon>Enterobacterales</taxon>
        <taxon>Erwiniaceae</taxon>
        <taxon>Erwinia</taxon>
    </lineage>
</organism>
<evidence type="ECO:0000259" key="4">
    <source>
        <dbReference type="PROSITE" id="PS51755"/>
    </source>
</evidence>
<reference evidence="5 6" key="1">
    <citation type="journal article" date="2008" name="Environ. Microbiol.">
        <title>The genome of Erwinia tasmaniensis strain Et1/99, a non-pathogenic bacterium in the genus Erwinia.</title>
        <authorList>
            <person name="Kube M."/>
            <person name="Migdoll A.M."/>
            <person name="Mueller I."/>
            <person name="Kuhl H."/>
            <person name="Beck A."/>
            <person name="Reinhardt R."/>
            <person name="Geider K."/>
        </authorList>
    </citation>
    <scope>NUCLEOTIDE SEQUENCE [LARGE SCALE GENOMIC DNA]</scope>
    <source>
        <strain evidence="6">DSM 17950 / CFBP 7177 / CIP 109463 / NCPPB 4357 / Et1/99</strain>
    </source>
</reference>
<keyword evidence="1 2" id="KW-0238">DNA-binding</keyword>
<name>B2VJM5_ERWT9</name>
<dbReference type="EMBL" id="CU468135">
    <property type="protein sequence ID" value="CAO98354.1"/>
    <property type="molecule type" value="Genomic_DNA"/>
</dbReference>